<gene>
    <name evidence="1" type="ORF">APLA_LOCUS5185</name>
</gene>
<dbReference type="Proteomes" id="UP000494106">
    <property type="component" value="Unassembled WGS sequence"/>
</dbReference>
<dbReference type="AlphaFoldDB" id="A0A8S0ZLB3"/>
<sequence length="77" mass="8804">MSNVNQQFTPPVMRSRQILLFNPNDTCSKAEVVVYDRSKAACIKHPPCRMLWASLVKAPWNALSHTNSCYAFDCHTY</sequence>
<evidence type="ECO:0000313" key="2">
    <source>
        <dbReference type="Proteomes" id="UP000494106"/>
    </source>
</evidence>
<protein>
    <submittedName>
        <fullName evidence="1">Uncharacterized protein</fullName>
    </submittedName>
</protein>
<dbReference type="EMBL" id="CADEBC010000479">
    <property type="protein sequence ID" value="CAB3233325.1"/>
    <property type="molecule type" value="Genomic_DNA"/>
</dbReference>
<keyword evidence="2" id="KW-1185">Reference proteome</keyword>
<reference evidence="1 2" key="1">
    <citation type="submission" date="2020-04" db="EMBL/GenBank/DDBJ databases">
        <authorList>
            <person name="Wallbank WR R."/>
            <person name="Pardo Diaz C."/>
            <person name="Kozak K."/>
            <person name="Martin S."/>
            <person name="Jiggins C."/>
            <person name="Moest M."/>
            <person name="Warren A I."/>
            <person name="Byers J.R.P. K."/>
            <person name="Montejo-Kovacevich G."/>
            <person name="Yen C E."/>
        </authorList>
    </citation>
    <scope>NUCLEOTIDE SEQUENCE [LARGE SCALE GENOMIC DNA]</scope>
</reference>
<proteinExistence type="predicted"/>
<name>A0A8S0ZLB3_ARCPL</name>
<comment type="caution">
    <text evidence="1">The sequence shown here is derived from an EMBL/GenBank/DDBJ whole genome shotgun (WGS) entry which is preliminary data.</text>
</comment>
<evidence type="ECO:0000313" key="1">
    <source>
        <dbReference type="EMBL" id="CAB3233325.1"/>
    </source>
</evidence>
<organism evidence="1 2">
    <name type="scientific">Arctia plantaginis</name>
    <name type="common">Wood tiger moth</name>
    <name type="synonym">Phalaena plantaginis</name>
    <dbReference type="NCBI Taxonomy" id="874455"/>
    <lineage>
        <taxon>Eukaryota</taxon>
        <taxon>Metazoa</taxon>
        <taxon>Ecdysozoa</taxon>
        <taxon>Arthropoda</taxon>
        <taxon>Hexapoda</taxon>
        <taxon>Insecta</taxon>
        <taxon>Pterygota</taxon>
        <taxon>Neoptera</taxon>
        <taxon>Endopterygota</taxon>
        <taxon>Lepidoptera</taxon>
        <taxon>Glossata</taxon>
        <taxon>Ditrysia</taxon>
        <taxon>Noctuoidea</taxon>
        <taxon>Erebidae</taxon>
        <taxon>Arctiinae</taxon>
        <taxon>Arctia</taxon>
    </lineage>
</organism>
<accession>A0A8S0ZLB3</accession>